<keyword evidence="4" id="KW-1185">Reference proteome</keyword>
<evidence type="ECO:0000256" key="2">
    <source>
        <dbReference type="SAM" id="MobiDB-lite"/>
    </source>
</evidence>
<dbReference type="EMBL" id="JAWIIJ010000001">
    <property type="protein sequence ID" value="MDV2077441.1"/>
    <property type="molecule type" value="Genomic_DNA"/>
</dbReference>
<keyword evidence="1" id="KW-0175">Coiled coil</keyword>
<protein>
    <submittedName>
        <fullName evidence="3">Spy/CpxP family protein refolding chaperone</fullName>
    </submittedName>
</protein>
<evidence type="ECO:0000313" key="4">
    <source>
        <dbReference type="Proteomes" id="UP001269819"/>
    </source>
</evidence>
<sequence length="135" mass="15140">MAMGLAAPTWAQSQQQPDQVDRLAQMVGLSDEQQSEIRGILEELQGEIQSLQMEARSLQQQLQDEIKPDYDEASIREQASKLGELSGEISALSTLMQARVDSVFTQEQRDELDRRMRAMQQQMQGQPPQPGAPAQ</sequence>
<evidence type="ECO:0000313" key="3">
    <source>
        <dbReference type="EMBL" id="MDV2077441.1"/>
    </source>
</evidence>
<gene>
    <name evidence="3" type="ORF">RYS15_02045</name>
</gene>
<feature type="region of interest" description="Disordered" evidence="2">
    <location>
        <begin position="106"/>
        <end position="135"/>
    </location>
</feature>
<proteinExistence type="predicted"/>
<dbReference type="Gene3D" id="1.20.120.1490">
    <property type="match status" value="1"/>
</dbReference>
<dbReference type="RefSeq" id="WP_316972403.1">
    <property type="nucleotide sequence ID" value="NZ_JAWIIJ010000001.1"/>
</dbReference>
<accession>A0ABU3VT45</accession>
<reference evidence="3 4" key="1">
    <citation type="submission" date="2023-10" db="EMBL/GenBank/DDBJ databases">
        <title>Characteristics and mechanism of a salt-tolerant marine origin heterotrophic nitrifying- aerobic denitrifying bacteria Marinobacter xestospongiae HN1.</title>
        <authorList>
            <person name="Qi R."/>
        </authorList>
    </citation>
    <scope>NUCLEOTIDE SEQUENCE [LARGE SCALE GENOMIC DNA]</scope>
    <source>
        <strain evidence="3 4">HN1</strain>
    </source>
</reference>
<organism evidence="3 4">
    <name type="scientific">Marinobacter xestospongiae</name>
    <dbReference type="NCBI Taxonomy" id="994319"/>
    <lineage>
        <taxon>Bacteria</taxon>
        <taxon>Pseudomonadati</taxon>
        <taxon>Pseudomonadota</taxon>
        <taxon>Gammaproteobacteria</taxon>
        <taxon>Pseudomonadales</taxon>
        <taxon>Marinobacteraceae</taxon>
        <taxon>Marinobacter</taxon>
    </lineage>
</organism>
<feature type="coiled-coil region" evidence="1">
    <location>
        <begin position="34"/>
        <end position="61"/>
    </location>
</feature>
<evidence type="ECO:0000256" key="1">
    <source>
        <dbReference type="SAM" id="Coils"/>
    </source>
</evidence>
<comment type="caution">
    <text evidence="3">The sequence shown here is derived from an EMBL/GenBank/DDBJ whole genome shotgun (WGS) entry which is preliminary data.</text>
</comment>
<dbReference type="Proteomes" id="UP001269819">
    <property type="component" value="Unassembled WGS sequence"/>
</dbReference>
<feature type="compositionally biased region" description="Basic and acidic residues" evidence="2">
    <location>
        <begin position="107"/>
        <end position="116"/>
    </location>
</feature>
<name>A0ABU3VT45_9GAMM</name>